<dbReference type="SUPFAM" id="SSF90112">
    <property type="entry name" value="Neurotransmitter-gated ion-channel transmembrane pore"/>
    <property type="match status" value="1"/>
</dbReference>
<dbReference type="PANTHER" id="PTHR18945">
    <property type="entry name" value="NEUROTRANSMITTER GATED ION CHANNEL"/>
    <property type="match status" value="1"/>
</dbReference>
<feature type="domain" description="Neurotransmitter-gated ion-channel ligand-binding" evidence="7">
    <location>
        <begin position="38"/>
        <end position="237"/>
    </location>
</feature>
<dbReference type="InterPro" id="IPR006201">
    <property type="entry name" value="Neur_channel"/>
</dbReference>
<feature type="signal peptide" evidence="6">
    <location>
        <begin position="1"/>
        <end position="22"/>
    </location>
</feature>
<feature type="transmembrane region" description="Helical" evidence="5">
    <location>
        <begin position="238"/>
        <end position="261"/>
    </location>
</feature>
<keyword evidence="3 5" id="KW-1133">Transmembrane helix</keyword>
<organism evidence="9 10">
    <name type="scientific">Cylicocyclus nassatus</name>
    <name type="common">Nematode worm</name>
    <dbReference type="NCBI Taxonomy" id="53992"/>
    <lineage>
        <taxon>Eukaryota</taxon>
        <taxon>Metazoa</taxon>
        <taxon>Ecdysozoa</taxon>
        <taxon>Nematoda</taxon>
        <taxon>Chromadorea</taxon>
        <taxon>Rhabditida</taxon>
        <taxon>Rhabditina</taxon>
        <taxon>Rhabditomorpha</taxon>
        <taxon>Strongyloidea</taxon>
        <taxon>Strongylidae</taxon>
        <taxon>Cylicocyclus</taxon>
    </lineage>
</organism>
<evidence type="ECO:0000256" key="2">
    <source>
        <dbReference type="ARBA" id="ARBA00022692"/>
    </source>
</evidence>
<comment type="caution">
    <text evidence="9">The sequence shown here is derived from an EMBL/GenBank/DDBJ whole genome shotgun (WGS) entry which is preliminary data.</text>
</comment>
<evidence type="ECO:0000256" key="3">
    <source>
        <dbReference type="ARBA" id="ARBA00022989"/>
    </source>
</evidence>
<evidence type="ECO:0000313" key="9">
    <source>
        <dbReference type="EMBL" id="CAJ0603490.1"/>
    </source>
</evidence>
<dbReference type="InterPro" id="IPR006029">
    <property type="entry name" value="Neurotrans-gated_channel_TM"/>
</dbReference>
<dbReference type="InterPro" id="IPR036719">
    <property type="entry name" value="Neuro-gated_channel_TM_sf"/>
</dbReference>
<dbReference type="InterPro" id="IPR006202">
    <property type="entry name" value="Neur_chan_lig-bd"/>
</dbReference>
<accession>A0AA36H3M3</accession>
<sequence length="459" mass="52855">MKLHRSMRQALMLIAFLTSIRAAKNTNFTSHYNDTSLILRDIFASYDKRVIPFTDGPVVINMTIVLGILVEVRENEQLAAYVISHTQRWYDRRLRWDPNHYRGQKEVIVPQSMVWIPKLFVYNSLELKEMLTPNRADVRLYSDGAIKVNIPQYVSAICRIETSSFPFDCQFCAVALASPLLNDNEMIVDATHPPNDSYFAGNAEWDLFNVTVRHMMFVEEGEKRVEVHYIFHLSRRPIYYITVIVAPTFLISALSILGIFSPGSSDGPRNEKVSLGLGSLLAMTVLLGIVAGAMPKSNSIPLLGYYILIVILLCAVAVSISMAFLAISRQYIEKDQLPSKRMLRFLLIPEYRKRRSTVITRNSYYNACIDKENNERVSKVPELAMIYSILEEIADSHRNLRRKTEQKLQRKAVQHEWSRVFSRFDYIFLFIFELLNLAALAIFLRVAWSPTPELREQLL</sequence>
<dbReference type="PRINTS" id="PR00252">
    <property type="entry name" value="NRIONCHANNEL"/>
</dbReference>
<keyword evidence="6" id="KW-0732">Signal</keyword>
<dbReference type="AlphaFoldDB" id="A0AA36H3M3"/>
<keyword evidence="4 5" id="KW-0472">Membrane</keyword>
<dbReference type="GO" id="GO:0005230">
    <property type="term" value="F:extracellular ligand-gated monoatomic ion channel activity"/>
    <property type="evidence" value="ECO:0007669"/>
    <property type="project" value="InterPro"/>
</dbReference>
<name>A0AA36H3M3_CYLNA</name>
<dbReference type="Gene3D" id="1.20.58.390">
    <property type="entry name" value="Neurotransmitter-gated ion-channel transmembrane domain"/>
    <property type="match status" value="1"/>
</dbReference>
<feature type="transmembrane region" description="Helical" evidence="5">
    <location>
        <begin position="273"/>
        <end position="293"/>
    </location>
</feature>
<dbReference type="CDD" id="cd19051">
    <property type="entry name" value="LGIC_TM_cation"/>
    <property type="match status" value="1"/>
</dbReference>
<dbReference type="Proteomes" id="UP001176961">
    <property type="component" value="Unassembled WGS sequence"/>
</dbReference>
<comment type="subcellular location">
    <subcellularLocation>
        <location evidence="1">Membrane</location>
        <topology evidence="1">Multi-pass membrane protein</topology>
    </subcellularLocation>
</comment>
<feature type="chain" id="PRO_5041250015" evidence="6">
    <location>
        <begin position="23"/>
        <end position="459"/>
    </location>
</feature>
<dbReference type="GO" id="GO:0016020">
    <property type="term" value="C:membrane"/>
    <property type="evidence" value="ECO:0007669"/>
    <property type="project" value="UniProtKB-SubCell"/>
</dbReference>
<evidence type="ECO:0000256" key="6">
    <source>
        <dbReference type="SAM" id="SignalP"/>
    </source>
</evidence>
<dbReference type="Gene3D" id="2.70.170.10">
    <property type="entry name" value="Neurotransmitter-gated ion-channel ligand-binding domain"/>
    <property type="match status" value="1"/>
</dbReference>
<protein>
    <submittedName>
        <fullName evidence="9">Uncharacterized protein</fullName>
    </submittedName>
</protein>
<evidence type="ECO:0000256" key="4">
    <source>
        <dbReference type="ARBA" id="ARBA00023136"/>
    </source>
</evidence>
<evidence type="ECO:0000259" key="7">
    <source>
        <dbReference type="Pfam" id="PF02931"/>
    </source>
</evidence>
<keyword evidence="2 5" id="KW-0812">Transmembrane</keyword>
<feature type="domain" description="Neurotransmitter-gated ion-channel transmembrane" evidence="8">
    <location>
        <begin position="244"/>
        <end position="330"/>
    </location>
</feature>
<dbReference type="EMBL" id="CATQJL010000305">
    <property type="protein sequence ID" value="CAJ0603490.1"/>
    <property type="molecule type" value="Genomic_DNA"/>
</dbReference>
<feature type="transmembrane region" description="Helical" evidence="5">
    <location>
        <begin position="426"/>
        <end position="448"/>
    </location>
</feature>
<dbReference type="InterPro" id="IPR038050">
    <property type="entry name" value="Neuro_actylchol_rec"/>
</dbReference>
<evidence type="ECO:0000313" key="10">
    <source>
        <dbReference type="Proteomes" id="UP001176961"/>
    </source>
</evidence>
<dbReference type="Pfam" id="PF02932">
    <property type="entry name" value="Neur_chan_memb"/>
    <property type="match status" value="1"/>
</dbReference>
<dbReference type="GO" id="GO:0004888">
    <property type="term" value="F:transmembrane signaling receptor activity"/>
    <property type="evidence" value="ECO:0007669"/>
    <property type="project" value="InterPro"/>
</dbReference>
<dbReference type="SUPFAM" id="SSF63712">
    <property type="entry name" value="Nicotinic receptor ligand binding domain-like"/>
    <property type="match status" value="1"/>
</dbReference>
<gene>
    <name evidence="9" type="ORF">CYNAS_LOCUS15473</name>
</gene>
<dbReference type="CDD" id="cd18989">
    <property type="entry name" value="LGIC_ECD_cation"/>
    <property type="match status" value="1"/>
</dbReference>
<evidence type="ECO:0000256" key="5">
    <source>
        <dbReference type="SAM" id="Phobius"/>
    </source>
</evidence>
<proteinExistence type="predicted"/>
<dbReference type="Pfam" id="PF02931">
    <property type="entry name" value="Neur_chan_LBD"/>
    <property type="match status" value="1"/>
</dbReference>
<keyword evidence="10" id="KW-1185">Reference proteome</keyword>
<feature type="transmembrane region" description="Helical" evidence="5">
    <location>
        <begin position="305"/>
        <end position="327"/>
    </location>
</feature>
<reference evidence="9" key="1">
    <citation type="submission" date="2023-07" db="EMBL/GenBank/DDBJ databases">
        <authorList>
            <consortium name="CYATHOMIX"/>
        </authorList>
    </citation>
    <scope>NUCLEOTIDE SEQUENCE</scope>
    <source>
        <strain evidence="9">N/A</strain>
    </source>
</reference>
<dbReference type="InterPro" id="IPR036734">
    <property type="entry name" value="Neur_chan_lig-bd_sf"/>
</dbReference>
<evidence type="ECO:0000259" key="8">
    <source>
        <dbReference type="Pfam" id="PF02932"/>
    </source>
</evidence>
<evidence type="ECO:0000256" key="1">
    <source>
        <dbReference type="ARBA" id="ARBA00004141"/>
    </source>
</evidence>
<dbReference type="FunFam" id="2.70.170.10:FF:000027">
    <property type="entry name" value="Ligand-Gated ion Channel"/>
    <property type="match status" value="1"/>
</dbReference>
<dbReference type="FunFam" id="1.20.58.390:FF:000071">
    <property type="entry name" value="Ligand-Gated ion Channel"/>
    <property type="match status" value="1"/>
</dbReference>